<reference evidence="7" key="1">
    <citation type="journal article" date="2019" name="Int. J. Syst. Evol. Microbiol.">
        <title>The Global Catalogue of Microorganisms (GCM) 10K type strain sequencing project: providing services to taxonomists for standard genome sequencing and annotation.</title>
        <authorList>
            <consortium name="The Broad Institute Genomics Platform"/>
            <consortium name="The Broad Institute Genome Sequencing Center for Infectious Disease"/>
            <person name="Wu L."/>
            <person name="Ma J."/>
        </authorList>
    </citation>
    <scope>NUCLEOTIDE SEQUENCE [LARGE SCALE GENOMIC DNA]</scope>
    <source>
        <strain evidence="7">SYNS20</strain>
    </source>
</reference>
<dbReference type="InterPro" id="IPR000209">
    <property type="entry name" value="Peptidase_S8/S53_dom"/>
</dbReference>
<dbReference type="EMBL" id="JBHTCF010000004">
    <property type="protein sequence ID" value="MFC7305093.1"/>
    <property type="molecule type" value="Genomic_DNA"/>
</dbReference>
<evidence type="ECO:0000313" key="6">
    <source>
        <dbReference type="EMBL" id="MFC7305093.1"/>
    </source>
</evidence>
<dbReference type="InterPro" id="IPR036852">
    <property type="entry name" value="Peptidase_S8/S53_dom_sf"/>
</dbReference>
<evidence type="ECO:0000256" key="3">
    <source>
        <dbReference type="ARBA" id="ARBA00022825"/>
    </source>
</evidence>
<evidence type="ECO:0000256" key="4">
    <source>
        <dbReference type="SAM" id="MobiDB-lite"/>
    </source>
</evidence>
<keyword evidence="7" id="KW-1185">Reference proteome</keyword>
<dbReference type="Proteomes" id="UP001596523">
    <property type="component" value="Unassembled WGS sequence"/>
</dbReference>
<name>A0ABW2JHW3_9ACTN</name>
<evidence type="ECO:0000256" key="2">
    <source>
        <dbReference type="ARBA" id="ARBA00022801"/>
    </source>
</evidence>
<evidence type="ECO:0000259" key="5">
    <source>
        <dbReference type="Pfam" id="PF00082"/>
    </source>
</evidence>
<accession>A0ABW2JHW3</accession>
<comment type="caution">
    <text evidence="6">The sequence shown here is derived from an EMBL/GenBank/DDBJ whole genome shotgun (WGS) entry which is preliminary data.</text>
</comment>
<dbReference type="SUPFAM" id="SSF52743">
    <property type="entry name" value="Subtilisin-like"/>
    <property type="match status" value="1"/>
</dbReference>
<feature type="region of interest" description="Disordered" evidence="4">
    <location>
        <begin position="727"/>
        <end position="746"/>
    </location>
</feature>
<keyword evidence="3" id="KW-0720">Serine protease</keyword>
<gene>
    <name evidence="6" type="ORF">ACFQVC_12780</name>
</gene>
<keyword evidence="1" id="KW-0645">Protease</keyword>
<evidence type="ECO:0000313" key="7">
    <source>
        <dbReference type="Proteomes" id="UP001596523"/>
    </source>
</evidence>
<evidence type="ECO:0000256" key="1">
    <source>
        <dbReference type="ARBA" id="ARBA00022670"/>
    </source>
</evidence>
<dbReference type="CDD" id="cd04847">
    <property type="entry name" value="Peptidases_S8_Subtilisin_like_2"/>
    <property type="match status" value="1"/>
</dbReference>
<protein>
    <submittedName>
        <fullName evidence="6">S8 family peptidase</fullName>
    </submittedName>
</protein>
<keyword evidence="2" id="KW-0378">Hydrolase</keyword>
<organism evidence="6 7">
    <name type="scientific">Streptomyces monticola</name>
    <dbReference type="NCBI Taxonomy" id="2666263"/>
    <lineage>
        <taxon>Bacteria</taxon>
        <taxon>Bacillati</taxon>
        <taxon>Actinomycetota</taxon>
        <taxon>Actinomycetes</taxon>
        <taxon>Kitasatosporales</taxon>
        <taxon>Streptomycetaceae</taxon>
        <taxon>Streptomyces</taxon>
    </lineage>
</organism>
<sequence length="837" mass="91695">MPGRGEQKIRPVADRLEHAENLRNSLTHALMAGDTRRERIPSGEAAEETLLAITSAPGYPLAVPKLDSSGCRLVAMSSQPGNAHSEVALVSVGDSGAEKLRGRIAAYVEVPGEEQPEGSLPAEADLIANVDEISLASVRHLWSGGDALPEGERWWQLWLERAADREEEPIEVLRRLGPLAGLTLSEHTLSFARRTVVHVHGTPAQLSDLVGTNALPVEVRPAPMVEVFTEATWALQEDLADDLAGRTVPVQRDDAPVVTVLDTGVLAQHPLLKHSLVRSLTLRTDGQAGDAKGHGTEMAGLALYGDLSKVLSHNLEVHLRHRIESMRILYLDRDQSSEHDFGAVMAEAVARTEIEDPTAPRAYSMSVTAHTYEPSPVAGQPTAWSTAVDALAYGHDIAVSEEGDVTLLTPAEPGPRRLFFISAGNVRDPYVRDYLDRCDLMPVEDPAQSWNALTVGAYTRLAHVPAQNSDYAGWSPLAPDGELSPFSRTGVVLSNRWPNKPDIVMEGGNLLFQTMPDGELDTTAAKSHGVLTTTRASHARVQATHATSPATAQAARLAALVMDRYPHLKPETIRGLLVHCAEWTPAMWSRFTSAGAFGTKGNKQALGALLRRYGWGVPTEERLLNSAAHDFTLIAQEEFWPLRVANRQPKLSLMQVHDLPWPVEQLQTLGDERVRMRVTLSYFIEPWVGGQGWRDRFVYPSHELRFELPRPGEDPVDFQRRVSHDAAADELGRSAGTRRGKPRADRGWLLGQGQRQRGSLSSDLWDGTASELAERGHVAIYPAGGWWHRQKATDRAEMPVAYALLVTIRTPNAKTDLLTPIRSEIAARVPVSVPIEL</sequence>
<feature type="domain" description="Peptidase S8/S53" evidence="5">
    <location>
        <begin position="255"/>
        <end position="616"/>
    </location>
</feature>
<dbReference type="PRINTS" id="PR00723">
    <property type="entry name" value="SUBTILISIN"/>
</dbReference>
<dbReference type="Gene3D" id="3.40.50.200">
    <property type="entry name" value="Peptidase S8/S53 domain"/>
    <property type="match status" value="1"/>
</dbReference>
<dbReference type="InterPro" id="IPR015500">
    <property type="entry name" value="Peptidase_S8_subtilisin-rel"/>
</dbReference>
<dbReference type="RefSeq" id="WP_381830179.1">
    <property type="nucleotide sequence ID" value="NZ_JBHTCF010000004.1"/>
</dbReference>
<dbReference type="InterPro" id="IPR034074">
    <property type="entry name" value="Y4bN_pept_dom"/>
</dbReference>
<dbReference type="Pfam" id="PF00082">
    <property type="entry name" value="Peptidase_S8"/>
    <property type="match status" value="1"/>
</dbReference>
<proteinExistence type="predicted"/>